<accession>A0ABQ0MHD3</accession>
<proteinExistence type="predicted"/>
<gene>
    <name evidence="1" type="ORF">GPEL0_01r1894</name>
</gene>
<dbReference type="RefSeq" id="WP_085812851.1">
    <property type="nucleotide sequence ID" value="NZ_BDQG01000001.1"/>
</dbReference>
<sequence length="59" mass="7159">MKHKVTVEEWVERFRAVGLDDAEMQKWHELFESENPEGHQSFLEWLGLPPERIRGIRQR</sequence>
<reference evidence="2" key="1">
    <citation type="submission" date="2017-05" db="EMBL/GenBank/DDBJ databases">
        <title>Draft genome sequence of Geobacter pelophilus, a iron(III)-reducing bacteria.</title>
        <authorList>
            <person name="Aoyagi T."/>
            <person name="Koike H."/>
            <person name="Morita T."/>
            <person name="Sato Y."/>
            <person name="Habe H."/>
            <person name="Hori T."/>
        </authorList>
    </citation>
    <scope>NUCLEOTIDE SEQUENCE [LARGE SCALE GENOMIC DNA]</scope>
    <source>
        <strain evidence="2">Drf2</strain>
    </source>
</reference>
<organism evidence="1 2">
    <name type="scientific">Geoanaerobacter pelophilus</name>
    <dbReference type="NCBI Taxonomy" id="60036"/>
    <lineage>
        <taxon>Bacteria</taxon>
        <taxon>Pseudomonadati</taxon>
        <taxon>Thermodesulfobacteriota</taxon>
        <taxon>Desulfuromonadia</taxon>
        <taxon>Geobacterales</taxon>
        <taxon>Geobacteraceae</taxon>
        <taxon>Geoanaerobacter</taxon>
    </lineage>
</organism>
<keyword evidence="2" id="KW-1185">Reference proteome</keyword>
<dbReference type="EMBL" id="BDQG01000001">
    <property type="protein sequence ID" value="GAW66503.1"/>
    <property type="molecule type" value="Genomic_DNA"/>
</dbReference>
<evidence type="ECO:0000313" key="1">
    <source>
        <dbReference type="EMBL" id="GAW66503.1"/>
    </source>
</evidence>
<comment type="caution">
    <text evidence="1">The sequence shown here is derived from an EMBL/GenBank/DDBJ whole genome shotgun (WGS) entry which is preliminary data.</text>
</comment>
<name>A0ABQ0MHD3_9BACT</name>
<evidence type="ECO:0000313" key="2">
    <source>
        <dbReference type="Proteomes" id="UP000194153"/>
    </source>
</evidence>
<protein>
    <submittedName>
        <fullName evidence="1">Uncharacterized protein</fullName>
    </submittedName>
</protein>
<dbReference type="Proteomes" id="UP000194153">
    <property type="component" value="Unassembled WGS sequence"/>
</dbReference>